<dbReference type="GO" id="GO:0008270">
    <property type="term" value="F:zinc ion binding"/>
    <property type="evidence" value="ECO:0007669"/>
    <property type="project" value="InterPro"/>
</dbReference>
<evidence type="ECO:0000256" key="3">
    <source>
        <dbReference type="SAM" id="MobiDB-lite"/>
    </source>
</evidence>
<keyword evidence="2" id="KW-0862">Zinc</keyword>
<dbReference type="AlphaFoldDB" id="A0A0K9EU28"/>
<evidence type="ECO:0000313" key="7">
    <source>
        <dbReference type="EMBL" id="SDE67390.1"/>
    </source>
</evidence>
<feature type="signal peptide" evidence="4">
    <location>
        <begin position="1"/>
        <end position="22"/>
    </location>
</feature>
<accession>A0A0K9EU28</accession>
<dbReference type="Proteomes" id="UP001273799">
    <property type="component" value="Unassembled WGS sequence"/>
</dbReference>
<feature type="chain" id="PRO_5042679405" evidence="4">
    <location>
        <begin position="23"/>
        <end position="230"/>
    </location>
</feature>
<reference evidence="6" key="3">
    <citation type="submission" date="2023-10" db="EMBL/GenBank/DDBJ databases">
        <title>Whole Genome based description of the genera Actinobaculum and Actinotignum reveals a complex phylogenetic relationship within the species included in the genus Actinotignum.</title>
        <authorList>
            <person name="Jensen C.S."/>
            <person name="Dargis R."/>
            <person name="Kemp M."/>
            <person name="Christensen J.J."/>
        </authorList>
    </citation>
    <scope>NUCLEOTIDE SEQUENCE</scope>
    <source>
        <strain evidence="6">Actinobaculum_suis_CCUG19206T</strain>
    </source>
</reference>
<reference evidence="8" key="1">
    <citation type="submission" date="2016-10" db="EMBL/GenBank/DDBJ databases">
        <authorList>
            <person name="Varghese N."/>
        </authorList>
    </citation>
    <scope>NUCLEOTIDE SEQUENCE [LARGE SCALE GENOMIC DNA]</scope>
    <source>
        <strain evidence="8">DSM 20639</strain>
    </source>
</reference>
<dbReference type="EMBL" id="JAWNFU010000002">
    <property type="protein sequence ID" value="MDY5153203.1"/>
    <property type="molecule type" value="Genomic_DNA"/>
</dbReference>
<evidence type="ECO:0000256" key="1">
    <source>
        <dbReference type="ARBA" id="ARBA00022729"/>
    </source>
</evidence>
<keyword evidence="8" id="KW-1185">Reference proteome</keyword>
<dbReference type="Gene3D" id="2.40.128.20">
    <property type="match status" value="1"/>
</dbReference>
<dbReference type="InterPro" id="IPR015304">
    <property type="entry name" value="ZinT_dom"/>
</dbReference>
<evidence type="ECO:0000313" key="6">
    <source>
        <dbReference type="EMBL" id="MDY5153203.1"/>
    </source>
</evidence>
<dbReference type="InterPro" id="IPR012674">
    <property type="entry name" value="Calycin"/>
</dbReference>
<protein>
    <submittedName>
        <fullName evidence="6">ZinT/AdcA family metal-binding protein</fullName>
    </submittedName>
    <submittedName>
        <fullName evidence="7">Zinc transport system substrate-binding protein</fullName>
    </submittedName>
</protein>
<dbReference type="STRING" id="1657.ACU20_08340"/>
<organism evidence="7 8">
    <name type="scientific">Actinobaculum suis</name>
    <dbReference type="NCBI Taxonomy" id="1657"/>
    <lineage>
        <taxon>Bacteria</taxon>
        <taxon>Bacillati</taxon>
        <taxon>Actinomycetota</taxon>
        <taxon>Actinomycetes</taxon>
        <taxon>Actinomycetales</taxon>
        <taxon>Actinomycetaceae</taxon>
        <taxon>Actinobaculum</taxon>
    </lineage>
</organism>
<feature type="region of interest" description="Disordered" evidence="3">
    <location>
        <begin position="27"/>
        <end position="57"/>
    </location>
</feature>
<dbReference type="Pfam" id="PF09223">
    <property type="entry name" value="ZinT"/>
    <property type="match status" value="1"/>
</dbReference>
<evidence type="ECO:0000259" key="5">
    <source>
        <dbReference type="Pfam" id="PF09223"/>
    </source>
</evidence>
<dbReference type="Proteomes" id="UP000182744">
    <property type="component" value="Unassembled WGS sequence"/>
</dbReference>
<keyword evidence="1 4" id="KW-0732">Signal</keyword>
<dbReference type="PROSITE" id="PS51257">
    <property type="entry name" value="PROKAR_LIPOPROTEIN"/>
    <property type="match status" value="1"/>
</dbReference>
<reference evidence="7" key="2">
    <citation type="submission" date="2016-10" db="EMBL/GenBank/DDBJ databases">
        <authorList>
            <person name="de Groot N.N."/>
        </authorList>
    </citation>
    <scope>NUCLEOTIDE SEQUENCE [LARGE SCALE GENOMIC DNA]</scope>
    <source>
        <strain evidence="7">DSM 20639</strain>
    </source>
</reference>
<evidence type="ECO:0000313" key="8">
    <source>
        <dbReference type="Proteomes" id="UP000182744"/>
    </source>
</evidence>
<feature type="domain" description="ZinT" evidence="5">
    <location>
        <begin position="62"/>
        <end position="223"/>
    </location>
</feature>
<evidence type="ECO:0000256" key="4">
    <source>
        <dbReference type="SAM" id="SignalP"/>
    </source>
</evidence>
<dbReference type="PATRIC" id="fig|1657.3.peg.928"/>
<proteinExistence type="predicted"/>
<evidence type="ECO:0000256" key="2">
    <source>
        <dbReference type="ARBA" id="ARBA00022833"/>
    </source>
</evidence>
<name>A0A0K9EU28_9ACTO</name>
<sequence length="230" mass="25379">MSKHIRFAAVGAALALALVGCSNDNGGSDATTSAAAPTTTAEAPADPTTSAAPQEGAIETDKKATLADWEGTWESTSGYFDNPEIQAEMEEHAKEEGETVEQVKAELDERNGTEFDAIKIDDKTITFIADLDKADNPTEQGYEYTHETAYDVSSSEHSFAWHFFKGAEGAPHKYVALMPQHGEEKLVHFHMRYGDSIDEILKKDDWFPVMIKKGTADIEMVKEEIFEHHH</sequence>
<dbReference type="EMBL" id="FNAU01000024">
    <property type="protein sequence ID" value="SDE67390.1"/>
    <property type="molecule type" value="Genomic_DNA"/>
</dbReference>
<feature type="compositionally biased region" description="Low complexity" evidence="3">
    <location>
        <begin position="28"/>
        <end position="53"/>
    </location>
</feature>
<dbReference type="SUPFAM" id="SSF50814">
    <property type="entry name" value="Lipocalins"/>
    <property type="match status" value="1"/>
</dbReference>
<dbReference type="RefSeq" id="WP_049619545.1">
    <property type="nucleotide sequence ID" value="NZ_FNAU01000024.1"/>
</dbReference>
<gene>
    <name evidence="6" type="ORF">R6G71_03940</name>
    <name evidence="7" type="ORF">SAMN05421878_1246</name>
</gene>